<dbReference type="OrthoDB" id="434934at2759"/>
<proteinExistence type="predicted"/>
<dbReference type="AlphaFoldDB" id="A0A812L429"/>
<feature type="coiled-coil region" evidence="1">
    <location>
        <begin position="20"/>
        <end position="47"/>
    </location>
</feature>
<comment type="caution">
    <text evidence="2">The sequence shown here is derived from an EMBL/GenBank/DDBJ whole genome shotgun (WGS) entry which is preliminary data.</text>
</comment>
<gene>
    <name evidence="2" type="ORF">SPIL2461_LOCUS4134</name>
</gene>
<evidence type="ECO:0000256" key="1">
    <source>
        <dbReference type="SAM" id="Coils"/>
    </source>
</evidence>
<keyword evidence="1" id="KW-0175">Coiled coil</keyword>
<feature type="coiled-coil region" evidence="1">
    <location>
        <begin position="226"/>
        <end position="271"/>
    </location>
</feature>
<keyword evidence="3" id="KW-1185">Reference proteome</keyword>
<dbReference type="EMBL" id="CAJNIZ010005335">
    <property type="protein sequence ID" value="CAE7240869.1"/>
    <property type="molecule type" value="Genomic_DNA"/>
</dbReference>
<evidence type="ECO:0000313" key="3">
    <source>
        <dbReference type="Proteomes" id="UP000649617"/>
    </source>
</evidence>
<name>A0A812L429_SYMPI</name>
<dbReference type="Proteomes" id="UP000649617">
    <property type="component" value="Unassembled WGS sequence"/>
</dbReference>
<sequence>MCKDETASAEDAKTALSEKAESKAADIATLSEQLETLERDVAAEKKAITRVDWVVATATKLREKALLRWMLLGRMESIAVMHKAMNSLEKYLDEVGMQEFGFLLESASPGPCKALSKPCAPKWSKSDFDPQLQSPQELMCAVDNNGGGKSRWPPEGTARFTTFECEAADQAAYVQLIEVARKSRRKDAYTLTDFVGGQAALAAESQRIQDRQKALKEQMGLADQLASTLKEECEKLIADYKAKKQARIMEVDVLKNKKAALEASLADVDLE</sequence>
<evidence type="ECO:0000313" key="2">
    <source>
        <dbReference type="EMBL" id="CAE7240869.1"/>
    </source>
</evidence>
<accession>A0A812L429</accession>
<protein>
    <submittedName>
        <fullName evidence="2">Uncharacterized protein</fullName>
    </submittedName>
</protein>
<organism evidence="2 3">
    <name type="scientific">Symbiodinium pilosum</name>
    <name type="common">Dinoflagellate</name>
    <dbReference type="NCBI Taxonomy" id="2952"/>
    <lineage>
        <taxon>Eukaryota</taxon>
        <taxon>Sar</taxon>
        <taxon>Alveolata</taxon>
        <taxon>Dinophyceae</taxon>
        <taxon>Suessiales</taxon>
        <taxon>Symbiodiniaceae</taxon>
        <taxon>Symbiodinium</taxon>
    </lineage>
</organism>
<reference evidence="2" key="1">
    <citation type="submission" date="2021-02" db="EMBL/GenBank/DDBJ databases">
        <authorList>
            <person name="Dougan E. K."/>
            <person name="Rhodes N."/>
            <person name="Thang M."/>
            <person name="Chan C."/>
        </authorList>
    </citation>
    <scope>NUCLEOTIDE SEQUENCE</scope>
</reference>